<evidence type="ECO:0000256" key="1">
    <source>
        <dbReference type="SAM" id="Phobius"/>
    </source>
</evidence>
<keyword evidence="3" id="KW-1185">Reference proteome</keyword>
<keyword evidence="1" id="KW-0812">Transmembrane</keyword>
<dbReference type="EMBL" id="JBIYSL010000001">
    <property type="protein sequence ID" value="MFK0520581.1"/>
    <property type="molecule type" value="Genomic_DNA"/>
</dbReference>
<dbReference type="InterPro" id="IPR027387">
    <property type="entry name" value="Cytb/b6-like_sf"/>
</dbReference>
<dbReference type="Gene3D" id="1.20.810.10">
    <property type="entry name" value="Cytochrome Bc1 Complex, Chain C"/>
    <property type="match status" value="1"/>
</dbReference>
<sequence length="96" mass="10830">MRINRRLCVESLLVTLFMTLGIIGWKVARGMWMTATYVPEMSHSYSSATNLQSQVTFGAVVRWDAGLIFLYAAGFILFAAAYYGIRSGLLKRKQRS</sequence>
<feature type="transmembrane region" description="Helical" evidence="1">
    <location>
        <begin position="7"/>
        <end position="28"/>
    </location>
</feature>
<feature type="transmembrane region" description="Helical" evidence="1">
    <location>
        <begin position="65"/>
        <end position="85"/>
    </location>
</feature>
<keyword evidence="1" id="KW-0472">Membrane</keyword>
<name>A0ABW8HM62_9BACL</name>
<dbReference type="Proteomes" id="UP001618531">
    <property type="component" value="Unassembled WGS sequence"/>
</dbReference>
<keyword evidence="1" id="KW-1133">Transmembrane helix</keyword>
<organism evidence="2 3">
    <name type="scientific">Paenibacillus illinoisensis</name>
    <dbReference type="NCBI Taxonomy" id="59845"/>
    <lineage>
        <taxon>Bacteria</taxon>
        <taxon>Bacillati</taxon>
        <taxon>Bacillota</taxon>
        <taxon>Bacilli</taxon>
        <taxon>Bacillales</taxon>
        <taxon>Paenibacillaceae</taxon>
        <taxon>Paenibacillus</taxon>
    </lineage>
</organism>
<comment type="caution">
    <text evidence="2">The sequence shown here is derived from an EMBL/GenBank/DDBJ whole genome shotgun (WGS) entry which is preliminary data.</text>
</comment>
<proteinExistence type="predicted"/>
<protein>
    <submittedName>
        <fullName evidence="2">Uncharacterized protein</fullName>
    </submittedName>
</protein>
<gene>
    <name evidence="2" type="ORF">ACINKY_00090</name>
</gene>
<accession>A0ABW8HM62</accession>
<reference evidence="2 3" key="1">
    <citation type="submission" date="2024-11" db="EMBL/GenBank/DDBJ databases">
        <title>Identification and Characterization of a Novel Fosfomycin Bacillithiol Transferase FosB8 in Paenibacillus illinoisensis.</title>
        <authorList>
            <person name="Lu W."/>
        </authorList>
    </citation>
    <scope>NUCLEOTIDE SEQUENCE [LARGE SCALE GENOMIC DNA]</scope>
    <source>
        <strain evidence="2 3">WP77</strain>
    </source>
</reference>
<evidence type="ECO:0000313" key="2">
    <source>
        <dbReference type="EMBL" id="MFK0520581.1"/>
    </source>
</evidence>
<evidence type="ECO:0000313" key="3">
    <source>
        <dbReference type="Proteomes" id="UP001618531"/>
    </source>
</evidence>